<keyword evidence="2" id="KW-1185">Reference proteome</keyword>
<name>A0ABD0L643_9CAEN</name>
<organism evidence="1 2">
    <name type="scientific">Batillaria attramentaria</name>
    <dbReference type="NCBI Taxonomy" id="370345"/>
    <lineage>
        <taxon>Eukaryota</taxon>
        <taxon>Metazoa</taxon>
        <taxon>Spiralia</taxon>
        <taxon>Lophotrochozoa</taxon>
        <taxon>Mollusca</taxon>
        <taxon>Gastropoda</taxon>
        <taxon>Caenogastropoda</taxon>
        <taxon>Sorbeoconcha</taxon>
        <taxon>Cerithioidea</taxon>
        <taxon>Batillariidae</taxon>
        <taxon>Batillaria</taxon>
    </lineage>
</organism>
<dbReference type="EMBL" id="JACVVK020000079">
    <property type="protein sequence ID" value="KAK7494927.1"/>
    <property type="molecule type" value="Genomic_DNA"/>
</dbReference>
<dbReference type="AlphaFoldDB" id="A0ABD0L643"/>
<evidence type="ECO:0008006" key="3">
    <source>
        <dbReference type="Google" id="ProtNLM"/>
    </source>
</evidence>
<protein>
    <recommendedName>
        <fullName evidence="3">POTRA domain-containing protein</fullName>
    </recommendedName>
</protein>
<reference evidence="1 2" key="1">
    <citation type="journal article" date="2023" name="Sci. Data">
        <title>Genome assembly of the Korean intertidal mud-creeper Batillaria attramentaria.</title>
        <authorList>
            <person name="Patra A.K."/>
            <person name="Ho P.T."/>
            <person name="Jun S."/>
            <person name="Lee S.J."/>
            <person name="Kim Y."/>
            <person name="Won Y.J."/>
        </authorList>
    </citation>
    <scope>NUCLEOTIDE SEQUENCE [LARGE SCALE GENOMIC DNA]</scope>
    <source>
        <strain evidence="1">Wonlab-2016</strain>
    </source>
</reference>
<evidence type="ECO:0000313" key="1">
    <source>
        <dbReference type="EMBL" id="KAK7494927.1"/>
    </source>
</evidence>
<evidence type="ECO:0000313" key="2">
    <source>
        <dbReference type="Proteomes" id="UP001519460"/>
    </source>
</evidence>
<accession>A0ABD0L643</accession>
<comment type="caution">
    <text evidence="1">The sequence shown here is derived from an EMBL/GenBank/DDBJ whole genome shotgun (WGS) entry which is preliminary data.</text>
</comment>
<proteinExistence type="predicted"/>
<sequence>MQPYPQVTQYPQPQNPELDNFRLEGVLEYGHLTTVHFRDSGSNFRQLPDVLKRELQKTYGKYPYTDIKIIAQGGEVHIHATPRNELDDYDGDEYAGQGRMIGFGNVR</sequence>
<dbReference type="Proteomes" id="UP001519460">
    <property type="component" value="Unassembled WGS sequence"/>
</dbReference>
<gene>
    <name evidence="1" type="ORF">BaRGS_00013806</name>
</gene>